<comment type="caution">
    <text evidence="4">The sequence shown here is derived from an EMBL/GenBank/DDBJ whole genome shotgun (WGS) entry which is preliminary data.</text>
</comment>
<feature type="region of interest" description="Disordered" evidence="1">
    <location>
        <begin position="399"/>
        <end position="445"/>
    </location>
</feature>
<gene>
    <name evidence="4" type="ORF">Daesc_003204</name>
</gene>
<evidence type="ECO:0008006" key="6">
    <source>
        <dbReference type="Google" id="ProtNLM"/>
    </source>
</evidence>
<dbReference type="SMART" id="SM00717">
    <property type="entry name" value="SANT"/>
    <property type="match status" value="1"/>
</dbReference>
<dbReference type="EMBL" id="JBANMG010000003">
    <property type="protein sequence ID" value="KAK6955564.1"/>
    <property type="molecule type" value="Genomic_DNA"/>
</dbReference>
<dbReference type="InterPro" id="IPR001005">
    <property type="entry name" value="SANT/Myb"/>
</dbReference>
<protein>
    <recommendedName>
        <fullName evidence="6">MYB transcription factor</fullName>
    </recommendedName>
</protein>
<evidence type="ECO:0000313" key="4">
    <source>
        <dbReference type="EMBL" id="KAK6955564.1"/>
    </source>
</evidence>
<feature type="region of interest" description="Disordered" evidence="1">
    <location>
        <begin position="257"/>
        <end position="310"/>
    </location>
</feature>
<dbReference type="AlphaFoldDB" id="A0AAX6MST7"/>
<sequence>MFEHWRRNALTAETLLGSFGRSPNNTSCVEIERPTTSSRSLRITSASRRFINTSLPKAFSAPTATVDITYLLKAPDSDESSPSPPEYSRSVSVPSSATTATITSTPIGGPPLYYTPQIGGPGPSSVGNTSRKRSMSPHASESPARRQSKWSSEEDALIIELRGSGLKWDDISKKLPGRSAISCRLHYQNYLEKRSEWDEERKNKLARLYERFKSEMWAKVAEEMSMPWRAAEAMHWQLGEQDMRRRAGVTVPFALATSASEGSRGSSRAHSRHNHSHSQGNISRDASSGRGYGRAGTALPGRPLASRRESVPAHVPIYSEQQPENFAYPHHGVPLAPIQTQSQPPRPAMLPGVAELTTGVSPYSTPAYSLPLPNTSPGISSTSSPNGLYMAPLGYPSLELTGPKRRRGSEANNLSPDMNRRRNHHLDQRPEPYDITSISRRERGH</sequence>
<dbReference type="Pfam" id="PF00249">
    <property type="entry name" value="Myb_DNA-binding"/>
    <property type="match status" value="1"/>
</dbReference>
<feature type="compositionally biased region" description="Basic residues" evidence="1">
    <location>
        <begin position="267"/>
        <end position="276"/>
    </location>
</feature>
<evidence type="ECO:0000256" key="1">
    <source>
        <dbReference type="SAM" id="MobiDB-lite"/>
    </source>
</evidence>
<dbReference type="InterPro" id="IPR009057">
    <property type="entry name" value="Homeodomain-like_sf"/>
</dbReference>
<dbReference type="Proteomes" id="UP001369815">
    <property type="component" value="Unassembled WGS sequence"/>
</dbReference>
<evidence type="ECO:0000259" key="3">
    <source>
        <dbReference type="PROSITE" id="PS51294"/>
    </source>
</evidence>
<dbReference type="InterPro" id="IPR053095">
    <property type="entry name" value="Actin-binding/GATA_Znf"/>
</dbReference>
<feature type="compositionally biased region" description="Low complexity" evidence="1">
    <location>
        <begin position="86"/>
        <end position="111"/>
    </location>
</feature>
<feature type="domain" description="HTH myb-type" evidence="3">
    <location>
        <begin position="142"/>
        <end position="195"/>
    </location>
</feature>
<dbReference type="SUPFAM" id="SSF46689">
    <property type="entry name" value="Homeodomain-like"/>
    <property type="match status" value="1"/>
</dbReference>
<proteinExistence type="predicted"/>
<dbReference type="Gene3D" id="1.10.10.60">
    <property type="entry name" value="Homeodomain-like"/>
    <property type="match status" value="1"/>
</dbReference>
<accession>A0AAX6MST7</accession>
<dbReference type="PROSITE" id="PS51294">
    <property type="entry name" value="HTH_MYB"/>
    <property type="match status" value="1"/>
</dbReference>
<evidence type="ECO:0000259" key="2">
    <source>
        <dbReference type="PROSITE" id="PS50090"/>
    </source>
</evidence>
<keyword evidence="5" id="KW-1185">Reference proteome</keyword>
<dbReference type="PROSITE" id="PS50090">
    <property type="entry name" value="MYB_LIKE"/>
    <property type="match status" value="1"/>
</dbReference>
<name>A0AAX6MST7_9PEZI</name>
<dbReference type="PANTHER" id="PTHR23246">
    <property type="entry name" value="NEW-GLUE PROTEIN"/>
    <property type="match status" value="1"/>
</dbReference>
<evidence type="ECO:0000313" key="5">
    <source>
        <dbReference type="Proteomes" id="UP001369815"/>
    </source>
</evidence>
<dbReference type="PANTHER" id="PTHR23246:SF24">
    <property type="entry name" value="MYB DNA-BINDING DOMAIN-CONTAINING PROTEIN"/>
    <property type="match status" value="1"/>
</dbReference>
<feature type="domain" description="Myb-like" evidence="2">
    <location>
        <begin position="142"/>
        <end position="191"/>
    </location>
</feature>
<reference evidence="4 5" key="1">
    <citation type="journal article" date="2024" name="Front Chem Biol">
        <title>Unveiling the potential of Daldinia eschscholtzii MFLUCC 19-0629 through bioactivity and bioinformatics studies for enhanced sustainable agriculture production.</title>
        <authorList>
            <person name="Brooks S."/>
            <person name="Weaver J.A."/>
            <person name="Klomchit A."/>
            <person name="Alharthi S.A."/>
            <person name="Onlamun T."/>
            <person name="Nurani R."/>
            <person name="Vong T.K."/>
            <person name="Alberti F."/>
            <person name="Greco C."/>
        </authorList>
    </citation>
    <scope>NUCLEOTIDE SEQUENCE [LARGE SCALE GENOMIC DNA]</scope>
    <source>
        <strain evidence="4">MFLUCC 19-0629</strain>
    </source>
</reference>
<organism evidence="4 5">
    <name type="scientific">Daldinia eschscholtzii</name>
    <dbReference type="NCBI Taxonomy" id="292717"/>
    <lineage>
        <taxon>Eukaryota</taxon>
        <taxon>Fungi</taxon>
        <taxon>Dikarya</taxon>
        <taxon>Ascomycota</taxon>
        <taxon>Pezizomycotina</taxon>
        <taxon>Sordariomycetes</taxon>
        <taxon>Xylariomycetidae</taxon>
        <taxon>Xylariales</taxon>
        <taxon>Hypoxylaceae</taxon>
        <taxon>Daldinia</taxon>
    </lineage>
</organism>
<dbReference type="InterPro" id="IPR017930">
    <property type="entry name" value="Myb_dom"/>
</dbReference>
<feature type="region of interest" description="Disordered" evidence="1">
    <location>
        <begin position="75"/>
        <end position="149"/>
    </location>
</feature>
<dbReference type="CDD" id="cd00167">
    <property type="entry name" value="SANT"/>
    <property type="match status" value="1"/>
</dbReference>